<dbReference type="Pfam" id="PF19291">
    <property type="entry name" value="TREH_N"/>
    <property type="match status" value="1"/>
</dbReference>
<evidence type="ECO:0000313" key="5">
    <source>
        <dbReference type="Proteomes" id="UP001370299"/>
    </source>
</evidence>
<protein>
    <submittedName>
        <fullName evidence="4">Glycoside hydrolase family 15 protein</fullName>
    </submittedName>
</protein>
<reference evidence="4 5" key="1">
    <citation type="submission" date="2024-03" db="EMBL/GenBank/DDBJ databases">
        <title>Whole genomes of four grape xylem sap localized bacterial endophytes.</title>
        <authorList>
            <person name="Kumar G."/>
            <person name="Savka M.A."/>
        </authorList>
    </citation>
    <scope>NUCLEOTIDE SEQUENCE [LARGE SCALE GENOMIC DNA]</scope>
    <source>
        <strain evidence="4 5">RIT_GXS8</strain>
    </source>
</reference>
<dbReference type="InterPro" id="IPR011613">
    <property type="entry name" value="GH15-like"/>
</dbReference>
<dbReference type="InterPro" id="IPR012341">
    <property type="entry name" value="6hp_glycosidase-like_sf"/>
</dbReference>
<evidence type="ECO:0000259" key="3">
    <source>
        <dbReference type="Pfam" id="PF19291"/>
    </source>
</evidence>
<dbReference type="SUPFAM" id="SSF48208">
    <property type="entry name" value="Six-hairpin glycosidases"/>
    <property type="match status" value="1"/>
</dbReference>
<dbReference type="InterPro" id="IPR008928">
    <property type="entry name" value="6-hairpin_glycosidase_sf"/>
</dbReference>
<feature type="region of interest" description="Disordered" evidence="1">
    <location>
        <begin position="615"/>
        <end position="645"/>
    </location>
</feature>
<dbReference type="Pfam" id="PF00723">
    <property type="entry name" value="Glyco_hydro_15"/>
    <property type="match status" value="1"/>
</dbReference>
<keyword evidence="4" id="KW-0378">Hydrolase</keyword>
<feature type="domain" description="Trehalase-like N-terminal" evidence="3">
    <location>
        <begin position="25"/>
        <end position="194"/>
    </location>
</feature>
<dbReference type="EMBL" id="JBBLYY010000069">
    <property type="protein sequence ID" value="MEK0172642.1"/>
    <property type="molecule type" value="Genomic_DNA"/>
</dbReference>
<accession>A0ABU8YDL7</accession>
<proteinExistence type="predicted"/>
<dbReference type="PANTHER" id="PTHR31616">
    <property type="entry name" value="TREHALASE"/>
    <property type="match status" value="1"/>
</dbReference>
<dbReference type="GO" id="GO:0016787">
    <property type="term" value="F:hydrolase activity"/>
    <property type="evidence" value="ECO:0007669"/>
    <property type="project" value="UniProtKB-KW"/>
</dbReference>
<dbReference type="InterPro" id="IPR045582">
    <property type="entry name" value="Trehalase-like_N"/>
</dbReference>
<gene>
    <name evidence="4" type="ORF">WMN62_14290</name>
</gene>
<feature type="compositionally biased region" description="Basic and acidic residues" evidence="1">
    <location>
        <begin position="1"/>
        <end position="15"/>
    </location>
</feature>
<evidence type="ECO:0000256" key="1">
    <source>
        <dbReference type="SAM" id="MobiDB-lite"/>
    </source>
</evidence>
<evidence type="ECO:0000313" key="4">
    <source>
        <dbReference type="EMBL" id="MEK0172642.1"/>
    </source>
</evidence>
<keyword evidence="5" id="KW-1185">Reference proteome</keyword>
<feature type="domain" description="GH15-like" evidence="2">
    <location>
        <begin position="240"/>
        <end position="607"/>
    </location>
</feature>
<comment type="caution">
    <text evidence="4">The sequence shown here is derived from an EMBL/GenBank/DDBJ whole genome shotgun (WGS) entry which is preliminary data.</text>
</comment>
<organism evidence="4 5">
    <name type="scientific">Curtobacterium citreum</name>
    <dbReference type="NCBI Taxonomy" id="2036"/>
    <lineage>
        <taxon>Bacteria</taxon>
        <taxon>Bacillati</taxon>
        <taxon>Actinomycetota</taxon>
        <taxon>Actinomycetes</taxon>
        <taxon>Micrococcales</taxon>
        <taxon>Microbacteriaceae</taxon>
        <taxon>Curtobacterium</taxon>
    </lineage>
</organism>
<dbReference type="Gene3D" id="1.50.10.10">
    <property type="match status" value="1"/>
</dbReference>
<feature type="region of interest" description="Disordered" evidence="1">
    <location>
        <begin position="1"/>
        <end position="25"/>
    </location>
</feature>
<sequence>MSTDTDPDRTADAERPPATPSTPLNRIEDHAVIGDTSTAALVGRDGTIDWACLPRFDSTATFASLLGTEDHGHWTLRPTDPKATAHRKYHGDTLVLSTVWTTADGVVEVTEFMPVGAHRPSIVRRVRGLSGTVEVQQTLRIRFDYALALPWVRQIGGDEDPALLATAGPGSVIVRGPRFRASDHRHTATATIHDGDVLDTVLTWYPSHREPPAPVDVDAELHRTVGWWTDWMATARTEGRYADAARRSLLLLRAMTHGETGGVVAAVTTSLPEDPGGERNWDYRYVWLRDASLALASLIAHGYRDEAAHWRGWLLRAIAGDPADVQIMYGIAGERELPERELPHLPGYAGSTPVRVGNGAYTQYQGDVFGEVLAALHDARELGVEENADSWALQRALLGYVEEHWQEPDNGIWEMRGPRRHFTHSRAMIWAAFDRGVAAVEEFGLEGPVDRWRTLRDQVRAEIEEHGWNAARGSYRQHYDTDEVDASLLVLPQIGYVSAHDARMAGTVAAIEQDLSTGSDGLVLRYRTSSGFDGLTGAEHPFLACSFWLVEQYAASGRIDDAERLMDVLVGYANDVGMLSEEVDVTTGHHVGNTPQVLSHLTLVSASDAIARARGASTGHRTRLPVHDGGTRSWTGEGERAGGPA</sequence>
<evidence type="ECO:0000259" key="2">
    <source>
        <dbReference type="Pfam" id="PF00723"/>
    </source>
</evidence>
<dbReference type="Proteomes" id="UP001370299">
    <property type="component" value="Unassembled WGS sequence"/>
</dbReference>
<name>A0ABU8YDL7_9MICO</name>
<dbReference type="RefSeq" id="WP_340196994.1">
    <property type="nucleotide sequence ID" value="NZ_JBBKAP010000052.1"/>
</dbReference>
<dbReference type="PANTHER" id="PTHR31616:SF0">
    <property type="entry name" value="GLUCAN 1,4-ALPHA-GLUCOSIDASE"/>
    <property type="match status" value="1"/>
</dbReference>